<dbReference type="EC" id="2.3.2.27" evidence="2"/>
<feature type="region of interest" description="Disordered" evidence="4">
    <location>
        <begin position="1"/>
        <end position="38"/>
    </location>
</feature>
<dbReference type="SUPFAM" id="SSF53300">
    <property type="entry name" value="vWA-like"/>
    <property type="match status" value="1"/>
</dbReference>
<comment type="caution">
    <text evidence="6">The sequence shown here is derived from an EMBL/GenBank/DDBJ whole genome shotgun (WGS) entry which is preliminary data.</text>
</comment>
<dbReference type="InterPro" id="IPR052079">
    <property type="entry name" value="E3_ligase/Copine_domain"/>
</dbReference>
<dbReference type="AlphaFoldDB" id="A0ABC8LDK4"/>
<dbReference type="InterPro" id="IPR002035">
    <property type="entry name" value="VWF_A"/>
</dbReference>
<evidence type="ECO:0000313" key="6">
    <source>
        <dbReference type="EMBL" id="CAH8381652.1"/>
    </source>
</evidence>
<dbReference type="InterPro" id="IPR001841">
    <property type="entry name" value="Znf_RING"/>
</dbReference>
<organism evidence="6 7">
    <name type="scientific">Eruca vesicaria subsp. sativa</name>
    <name type="common">Garden rocket</name>
    <name type="synonym">Eruca sativa</name>
    <dbReference type="NCBI Taxonomy" id="29727"/>
    <lineage>
        <taxon>Eukaryota</taxon>
        <taxon>Viridiplantae</taxon>
        <taxon>Streptophyta</taxon>
        <taxon>Embryophyta</taxon>
        <taxon>Tracheophyta</taxon>
        <taxon>Spermatophyta</taxon>
        <taxon>Magnoliopsida</taxon>
        <taxon>eudicotyledons</taxon>
        <taxon>Gunneridae</taxon>
        <taxon>Pentapetalae</taxon>
        <taxon>rosids</taxon>
        <taxon>malvids</taxon>
        <taxon>Brassicales</taxon>
        <taxon>Brassicaceae</taxon>
        <taxon>Brassiceae</taxon>
        <taxon>Eruca</taxon>
    </lineage>
</organism>
<keyword evidence="3" id="KW-0863">Zinc-finger</keyword>
<dbReference type="GO" id="GO:0008270">
    <property type="term" value="F:zinc ion binding"/>
    <property type="evidence" value="ECO:0007669"/>
    <property type="project" value="UniProtKB-KW"/>
</dbReference>
<feature type="compositionally biased region" description="Low complexity" evidence="4">
    <location>
        <begin position="1"/>
        <end position="19"/>
    </location>
</feature>
<feature type="domain" description="RING-type" evidence="5">
    <location>
        <begin position="350"/>
        <end position="383"/>
    </location>
</feature>
<evidence type="ECO:0000259" key="5">
    <source>
        <dbReference type="PROSITE" id="PS50089"/>
    </source>
</evidence>
<gene>
    <name evidence="6" type="ORF">ERUC_LOCUS34135</name>
</gene>
<dbReference type="PANTHER" id="PTHR45751:SF26">
    <property type="entry name" value="RING-TYPE DOMAIN-CONTAINING PROTEIN"/>
    <property type="match status" value="1"/>
</dbReference>
<evidence type="ECO:0000313" key="7">
    <source>
        <dbReference type="Proteomes" id="UP001642260"/>
    </source>
</evidence>
<dbReference type="SMART" id="SM00184">
    <property type="entry name" value="RING"/>
    <property type="match status" value="1"/>
</dbReference>
<comment type="catalytic activity">
    <reaction evidence="1">
        <text>S-ubiquitinyl-[E2 ubiquitin-conjugating enzyme]-L-cysteine + [acceptor protein]-L-lysine = [E2 ubiquitin-conjugating enzyme]-L-cysteine + N(6)-ubiquitinyl-[acceptor protein]-L-lysine.</text>
        <dbReference type="EC" id="2.3.2.27"/>
    </reaction>
</comment>
<dbReference type="EMBL" id="CAKOAT010519598">
    <property type="protein sequence ID" value="CAH8381652.1"/>
    <property type="molecule type" value="Genomic_DNA"/>
</dbReference>
<protein>
    <recommendedName>
        <fullName evidence="2">RING-type E3 ubiquitin transferase</fullName>
        <ecNumber evidence="2">2.3.2.27</ecNumber>
    </recommendedName>
</protein>
<dbReference type="Pfam" id="PF07002">
    <property type="entry name" value="Copine"/>
    <property type="match status" value="1"/>
</dbReference>
<evidence type="ECO:0000256" key="3">
    <source>
        <dbReference type="PROSITE-ProRule" id="PRU00175"/>
    </source>
</evidence>
<feature type="compositionally biased region" description="Low complexity" evidence="4">
    <location>
        <begin position="323"/>
        <end position="339"/>
    </location>
</feature>
<dbReference type="InterPro" id="IPR010734">
    <property type="entry name" value="Copine_C"/>
</dbReference>
<dbReference type="Pfam" id="PF13920">
    <property type="entry name" value="zf-C3HC4_3"/>
    <property type="match status" value="1"/>
</dbReference>
<keyword evidence="3" id="KW-0862">Zinc</keyword>
<dbReference type="SUPFAM" id="SSF57850">
    <property type="entry name" value="RING/U-box"/>
    <property type="match status" value="1"/>
</dbReference>
<keyword evidence="7" id="KW-1185">Reference proteome</keyword>
<dbReference type="Proteomes" id="UP001642260">
    <property type="component" value="Unassembled WGS sequence"/>
</dbReference>
<keyword evidence="3" id="KW-0479">Metal-binding</keyword>
<dbReference type="Gene3D" id="3.30.40.10">
    <property type="entry name" value="Zinc/RING finger domain, C3HC4 (zinc finger)"/>
    <property type="match status" value="1"/>
</dbReference>
<dbReference type="GO" id="GO:0061630">
    <property type="term" value="F:ubiquitin protein ligase activity"/>
    <property type="evidence" value="ECO:0007669"/>
    <property type="project" value="UniProtKB-EC"/>
</dbReference>
<evidence type="ECO:0000256" key="1">
    <source>
        <dbReference type="ARBA" id="ARBA00000900"/>
    </source>
</evidence>
<dbReference type="PROSITE" id="PS50089">
    <property type="entry name" value="ZF_RING_2"/>
    <property type="match status" value="1"/>
</dbReference>
<feature type="compositionally biased region" description="Polar residues" evidence="4">
    <location>
        <begin position="20"/>
        <end position="33"/>
    </location>
</feature>
<proteinExistence type="predicted"/>
<dbReference type="InterPro" id="IPR036465">
    <property type="entry name" value="vWFA_dom_sf"/>
</dbReference>
<dbReference type="SMART" id="SM00327">
    <property type="entry name" value="VWA"/>
    <property type="match status" value="1"/>
</dbReference>
<dbReference type="InterPro" id="IPR013083">
    <property type="entry name" value="Znf_RING/FYVE/PHD"/>
</dbReference>
<reference evidence="6 7" key="1">
    <citation type="submission" date="2022-03" db="EMBL/GenBank/DDBJ databases">
        <authorList>
            <person name="Macdonald S."/>
            <person name="Ahmed S."/>
            <person name="Newling K."/>
        </authorList>
    </citation>
    <scope>NUCLEOTIDE SEQUENCE [LARGE SCALE GENOMIC DNA]</scope>
</reference>
<name>A0ABC8LDK4_ERUVS</name>
<accession>A0ABC8LDK4</accession>
<sequence length="393" mass="42510">MGGSSSKSQRCSQSSSSSSTLVQQPHQNSTPQKNSKKYSLIGDNYRSIDEVTAALLQAGLESSNLIVGIDVTKSNEWTGERSFDGKSLHAIGPTPNPYEQAISIIGKTLSSFDEDNLIPCYGFGDATTHDQHVFSFFPDDAFCNGFEEVLALYREIVPQLRLAGPTSFAPIIERAMTIVEVSGGQYHVLLIIADGQVTQSFDAQNGGVSPQERKTIDAIVRASRYPLSIVLVGVGDGPWDTMRQFDDNIPARAFDNFQFVNFTEIMGKNVDDGKKEAEFAASALMEIPCQYKATLELGLLGRRTGNCPKTIARPPPVSGHNRSISNSSTSSCRSSSVASAPAGSNENQVCPICLVNAKNMAFNCGHQTCDECGNNIQTCPICRVSIAIRIKLY</sequence>
<dbReference type="PANTHER" id="PTHR45751">
    <property type="entry name" value="COPINE FAMILY PROTEIN 1"/>
    <property type="match status" value="1"/>
</dbReference>
<evidence type="ECO:0000256" key="2">
    <source>
        <dbReference type="ARBA" id="ARBA00012483"/>
    </source>
</evidence>
<feature type="region of interest" description="Disordered" evidence="4">
    <location>
        <begin position="310"/>
        <end position="345"/>
    </location>
</feature>
<evidence type="ECO:0000256" key="4">
    <source>
        <dbReference type="SAM" id="MobiDB-lite"/>
    </source>
</evidence>